<keyword evidence="1" id="KW-0812">Transmembrane</keyword>
<comment type="caution">
    <text evidence="2">The sequence shown here is derived from an EMBL/GenBank/DDBJ whole genome shotgun (WGS) entry which is preliminary data.</text>
</comment>
<feature type="transmembrane region" description="Helical" evidence="1">
    <location>
        <begin position="88"/>
        <end position="107"/>
    </location>
</feature>
<reference evidence="2" key="1">
    <citation type="submission" date="2022-04" db="EMBL/GenBank/DDBJ databases">
        <title>Tomato heritable bacteria conferring resistance against bacterial wilt.</title>
        <authorList>
            <person name="Yin J."/>
        </authorList>
    </citation>
    <scope>NUCLEOTIDE SEQUENCE</scope>
    <source>
        <strain evidence="2">Cra20</strain>
    </source>
</reference>
<proteinExistence type="predicted"/>
<evidence type="ECO:0000256" key="1">
    <source>
        <dbReference type="SAM" id="Phobius"/>
    </source>
</evidence>
<protein>
    <recommendedName>
        <fullName evidence="3">Transmembrane protein</fullName>
    </recommendedName>
</protein>
<evidence type="ECO:0000313" key="2">
    <source>
        <dbReference type="EMBL" id="MDT8759508.1"/>
    </source>
</evidence>
<dbReference type="EMBL" id="JALMLT010000003">
    <property type="protein sequence ID" value="MDT8759508.1"/>
    <property type="molecule type" value="Genomic_DNA"/>
</dbReference>
<gene>
    <name evidence="2" type="ORF">MZO42_12450</name>
</gene>
<keyword evidence="1" id="KW-0472">Membrane</keyword>
<feature type="transmembrane region" description="Helical" evidence="1">
    <location>
        <begin position="113"/>
        <end position="134"/>
    </location>
</feature>
<feature type="transmembrane region" description="Helical" evidence="1">
    <location>
        <begin position="51"/>
        <end position="68"/>
    </location>
</feature>
<keyword evidence="1" id="KW-1133">Transmembrane helix</keyword>
<organism evidence="2">
    <name type="scientific">Sphingomonas psychrotolerans</name>
    <dbReference type="NCBI Taxonomy" id="1327635"/>
    <lineage>
        <taxon>Bacteria</taxon>
        <taxon>Pseudomonadati</taxon>
        <taxon>Pseudomonadota</taxon>
        <taxon>Alphaproteobacteria</taxon>
        <taxon>Sphingomonadales</taxon>
        <taxon>Sphingomonadaceae</taxon>
        <taxon>Sphingomonas</taxon>
    </lineage>
</organism>
<name>A0ABU3N4P6_9SPHN</name>
<evidence type="ECO:0008006" key="3">
    <source>
        <dbReference type="Google" id="ProtNLM"/>
    </source>
</evidence>
<feature type="transmembrane region" description="Helical" evidence="1">
    <location>
        <begin position="27"/>
        <end position="45"/>
    </location>
</feature>
<accession>A0ABU3N4P6</accession>
<sequence length="148" mass="15711">MDEQEAANALQAMRATRGRMAMRAHWSLGRHAAFGAVMGALVASYALPGGWPMLGVAGCALASWAIVAGDRRRDGFFVNGYRRGRTRVLSLALLAMMLVALAAAIALREKGLAWAPLAIGVGLAILGTMASIGWERVYRRELEGADGN</sequence>